<gene>
    <name evidence="1" type="ORF">SAMN04488244_1243</name>
</gene>
<accession>A0A1H6BNT6</accession>
<dbReference type="EMBL" id="FNVG01000024">
    <property type="protein sequence ID" value="SEG62125.1"/>
    <property type="molecule type" value="Genomic_DNA"/>
</dbReference>
<dbReference type="Proteomes" id="UP000236721">
    <property type="component" value="Unassembled WGS sequence"/>
</dbReference>
<proteinExistence type="predicted"/>
<protein>
    <submittedName>
        <fullName evidence="1">Uncharacterized protein</fullName>
    </submittedName>
</protein>
<sequence length="129" mass="15423">MIVSYLYVENIYDEQYCMIPPPRTQLSLGDIPEEELEIREILECWCKTGLSPYIDAQLSKHNYWQQVRVFSRLSRTLDTLFRCRAYYSAAKRIISLWEVNSLEKQYLDYLLTKHSTCHNSEIRQILSTF</sequence>
<evidence type="ECO:0000313" key="1">
    <source>
        <dbReference type="EMBL" id="SEG62125.1"/>
    </source>
</evidence>
<evidence type="ECO:0000313" key="2">
    <source>
        <dbReference type="Proteomes" id="UP000236721"/>
    </source>
</evidence>
<reference evidence="2" key="1">
    <citation type="submission" date="2016-10" db="EMBL/GenBank/DDBJ databases">
        <authorList>
            <person name="Varghese N."/>
            <person name="Submissions S."/>
        </authorList>
    </citation>
    <scope>NUCLEOTIDE SEQUENCE [LARGE SCALE GENOMIC DNA]</scope>
    <source>
        <strain evidence="2">CGMCC 1.7062</strain>
    </source>
</reference>
<name>A0A1H6BNT6_9VIBR</name>
<dbReference type="AlphaFoldDB" id="A0A1H6BNT6"/>
<organism evidence="1 2">
    <name type="scientific">Vibrio hangzhouensis</name>
    <dbReference type="NCBI Taxonomy" id="462991"/>
    <lineage>
        <taxon>Bacteria</taxon>
        <taxon>Pseudomonadati</taxon>
        <taxon>Pseudomonadota</taxon>
        <taxon>Gammaproteobacteria</taxon>
        <taxon>Vibrionales</taxon>
        <taxon>Vibrionaceae</taxon>
        <taxon>Vibrio</taxon>
    </lineage>
</organism>
<keyword evidence="2" id="KW-1185">Reference proteome</keyword>